<proteinExistence type="predicted"/>
<dbReference type="PANTHER" id="PTHR10434:SF66">
    <property type="entry name" value="PHOSPHOLIPID_GLYCEROL ACYLTRANSFERASE DOMAIN-CONTAINING PROTEIN"/>
    <property type="match status" value="1"/>
</dbReference>
<dbReference type="Proteomes" id="UP001180536">
    <property type="component" value="Unassembled WGS sequence"/>
</dbReference>
<feature type="transmembrane region" description="Helical" evidence="4">
    <location>
        <begin position="58"/>
        <end position="79"/>
    </location>
</feature>
<accession>A0ABU1ZA88</accession>
<evidence type="ECO:0000256" key="2">
    <source>
        <dbReference type="ARBA" id="ARBA00022679"/>
    </source>
</evidence>
<dbReference type="InterPro" id="IPR002123">
    <property type="entry name" value="Plipid/glycerol_acylTrfase"/>
</dbReference>
<keyword evidence="4" id="KW-1133">Transmembrane helix</keyword>
<keyword evidence="3 6" id="KW-0012">Acyltransferase</keyword>
<evidence type="ECO:0000313" key="7">
    <source>
        <dbReference type="Proteomes" id="UP001180536"/>
    </source>
</evidence>
<dbReference type="EMBL" id="JAVDXQ010000003">
    <property type="protein sequence ID" value="MDR7296910.1"/>
    <property type="molecule type" value="Genomic_DNA"/>
</dbReference>
<keyword evidence="4" id="KW-0472">Membrane</keyword>
<sequence>MSSRARLSSTWSRAWRVPATGLSFACFGLGGLLMGVLLFPLINLLVWAPARRIRWSRALVGASFRGFIGLMTLLGLVRVRWTGAERLQRRGLLVLANHPTLIDVVALIARTPNADCVVRAGLGDNPFTWGPVRACNYLRNDRGSGVLEGFHASLGEGSNLVIFPEGTRSQPGRALQLQRGAAQLALRTGVAITPVRIRCEPLGLSKGWPWWKTHDRPLLLSLDVGEDIAVTPFLEGAHGEFPLAARRLTGYLKDYFSEGEGDGTEPGT</sequence>
<organism evidence="6 7">
    <name type="scientific">Pelomonas aquatica</name>
    <dbReference type="NCBI Taxonomy" id="431058"/>
    <lineage>
        <taxon>Bacteria</taxon>
        <taxon>Pseudomonadati</taxon>
        <taxon>Pseudomonadota</taxon>
        <taxon>Betaproteobacteria</taxon>
        <taxon>Burkholderiales</taxon>
        <taxon>Sphaerotilaceae</taxon>
        <taxon>Roseateles</taxon>
    </lineage>
</organism>
<dbReference type="SMART" id="SM00563">
    <property type="entry name" value="PlsC"/>
    <property type="match status" value="1"/>
</dbReference>
<dbReference type="Pfam" id="PF01553">
    <property type="entry name" value="Acyltransferase"/>
    <property type="match status" value="1"/>
</dbReference>
<keyword evidence="4" id="KW-0812">Transmembrane</keyword>
<dbReference type="GO" id="GO:0016746">
    <property type="term" value="F:acyltransferase activity"/>
    <property type="evidence" value="ECO:0007669"/>
    <property type="project" value="UniProtKB-KW"/>
</dbReference>
<dbReference type="SUPFAM" id="SSF69593">
    <property type="entry name" value="Glycerol-3-phosphate (1)-acyltransferase"/>
    <property type="match status" value="1"/>
</dbReference>
<dbReference type="CDD" id="cd07989">
    <property type="entry name" value="LPLAT_AGPAT-like"/>
    <property type="match status" value="1"/>
</dbReference>
<gene>
    <name evidence="6" type="ORF">J2X16_002257</name>
</gene>
<evidence type="ECO:0000256" key="4">
    <source>
        <dbReference type="SAM" id="Phobius"/>
    </source>
</evidence>
<evidence type="ECO:0000259" key="5">
    <source>
        <dbReference type="SMART" id="SM00563"/>
    </source>
</evidence>
<feature type="transmembrane region" description="Helical" evidence="4">
    <location>
        <begin position="21"/>
        <end position="46"/>
    </location>
</feature>
<reference evidence="6 7" key="1">
    <citation type="submission" date="2023-07" db="EMBL/GenBank/DDBJ databases">
        <title>Sorghum-associated microbial communities from plants grown in Nebraska, USA.</title>
        <authorList>
            <person name="Schachtman D."/>
        </authorList>
    </citation>
    <scope>NUCLEOTIDE SEQUENCE [LARGE SCALE GENOMIC DNA]</scope>
    <source>
        <strain evidence="6 7">BE310</strain>
    </source>
</reference>
<dbReference type="PANTHER" id="PTHR10434">
    <property type="entry name" value="1-ACYL-SN-GLYCEROL-3-PHOSPHATE ACYLTRANSFERASE"/>
    <property type="match status" value="1"/>
</dbReference>
<protein>
    <submittedName>
        <fullName evidence="6">1-acyl-sn-glycerol-3-phosphate acyltransferase</fullName>
    </submittedName>
</protein>
<comment type="caution">
    <text evidence="6">The sequence shown here is derived from an EMBL/GenBank/DDBJ whole genome shotgun (WGS) entry which is preliminary data.</text>
</comment>
<evidence type="ECO:0000256" key="3">
    <source>
        <dbReference type="ARBA" id="ARBA00023315"/>
    </source>
</evidence>
<name>A0ABU1ZA88_9BURK</name>
<dbReference type="RefSeq" id="WP_056873243.1">
    <property type="nucleotide sequence ID" value="NZ_JAVDXQ010000003.1"/>
</dbReference>
<evidence type="ECO:0000313" key="6">
    <source>
        <dbReference type="EMBL" id="MDR7296910.1"/>
    </source>
</evidence>
<keyword evidence="2" id="KW-0808">Transferase</keyword>
<comment type="pathway">
    <text evidence="1">Lipid metabolism.</text>
</comment>
<feature type="domain" description="Phospholipid/glycerol acyltransferase" evidence="5">
    <location>
        <begin position="92"/>
        <end position="200"/>
    </location>
</feature>
<keyword evidence="7" id="KW-1185">Reference proteome</keyword>
<evidence type="ECO:0000256" key="1">
    <source>
        <dbReference type="ARBA" id="ARBA00005189"/>
    </source>
</evidence>